<keyword evidence="1" id="KW-0456">Lyase</keyword>
<dbReference type="STRING" id="762983.HMPREF9444_00679"/>
<evidence type="ECO:0000313" key="4">
    <source>
        <dbReference type="Proteomes" id="UP000018458"/>
    </source>
</evidence>
<organism evidence="3 4">
    <name type="scientific">Succinatimonas hippei (strain DSM 22608 / JCM 16073 / KCTC 15190 / YIT 12066)</name>
    <dbReference type="NCBI Taxonomy" id="762983"/>
    <lineage>
        <taxon>Bacteria</taxon>
        <taxon>Pseudomonadati</taxon>
        <taxon>Pseudomonadota</taxon>
        <taxon>Gammaproteobacteria</taxon>
        <taxon>Aeromonadales</taxon>
        <taxon>Succinivibrionaceae</taxon>
        <taxon>Succinatimonas</taxon>
    </lineage>
</organism>
<sequence length="319" mass="35963">MISKIIDVHSHFTTKEYLNLIARHGASLEDGFPLPQWNAQDHLALMDECNIEWTLLSVSSPQPYFAGFNDESVKMCRHLNESMAEVKAKYPKRFKFQACLPLPNIAAAINEAIYALDVLKADGIKFASNSRGLYLGAKELDPLMAELNQRTSVCNIHPHRPDPIKEGIFSSGPVPLYEFLADTTRAVLNLISNGVILRYPKISWIVPHCGSFLPNIYDRFTGLSKILIPKGLMQDIDIRQSVAKLYFDLSGNPAPHLLDWLLTVTAPDKIMYGADFSFTTSELIKNNLNKLLLMLDREDLSPCKELILYKNAEELFSIH</sequence>
<dbReference type="eggNOG" id="COG2159">
    <property type="taxonomic scope" value="Bacteria"/>
</dbReference>
<comment type="caution">
    <text evidence="3">The sequence shown here is derived from an EMBL/GenBank/DDBJ whole genome shotgun (WGS) entry which is preliminary data.</text>
</comment>
<proteinExistence type="predicted"/>
<dbReference type="GO" id="GO:0005737">
    <property type="term" value="C:cytoplasm"/>
    <property type="evidence" value="ECO:0007669"/>
    <property type="project" value="TreeGrafter"/>
</dbReference>
<dbReference type="HOGENOM" id="CLU_039329_2_1_6"/>
<dbReference type="InterPro" id="IPR032466">
    <property type="entry name" value="Metal_Hydrolase"/>
</dbReference>
<dbReference type="GO" id="GO:0016831">
    <property type="term" value="F:carboxy-lyase activity"/>
    <property type="evidence" value="ECO:0007669"/>
    <property type="project" value="InterPro"/>
</dbReference>
<dbReference type="OrthoDB" id="149172at2"/>
<dbReference type="SUPFAM" id="SSF51556">
    <property type="entry name" value="Metallo-dependent hydrolases"/>
    <property type="match status" value="1"/>
</dbReference>
<accession>E8LJ06</accession>
<evidence type="ECO:0000256" key="1">
    <source>
        <dbReference type="ARBA" id="ARBA00023239"/>
    </source>
</evidence>
<gene>
    <name evidence="3" type="ORF">HMPREF9444_00679</name>
</gene>
<dbReference type="RefSeq" id="WP_009142894.1">
    <property type="nucleotide sequence ID" value="NZ_GL830969.1"/>
</dbReference>
<dbReference type="GO" id="GO:0016787">
    <property type="term" value="F:hydrolase activity"/>
    <property type="evidence" value="ECO:0007669"/>
    <property type="project" value="UniProtKB-KW"/>
</dbReference>
<evidence type="ECO:0000259" key="2">
    <source>
        <dbReference type="Pfam" id="PF04909"/>
    </source>
</evidence>
<dbReference type="Gene3D" id="3.20.20.140">
    <property type="entry name" value="Metal-dependent hydrolases"/>
    <property type="match status" value="1"/>
</dbReference>
<dbReference type="PANTHER" id="PTHR21240:SF28">
    <property type="entry name" value="ISO-OROTATE DECARBOXYLASE (EUROFUNG)"/>
    <property type="match status" value="1"/>
</dbReference>
<protein>
    <submittedName>
        <fullName evidence="3">Amidohydrolase family protein</fullName>
    </submittedName>
</protein>
<dbReference type="InterPro" id="IPR032465">
    <property type="entry name" value="ACMSD"/>
</dbReference>
<name>E8LJ06_SUCHY</name>
<evidence type="ECO:0000313" key="3">
    <source>
        <dbReference type="EMBL" id="EFY07487.1"/>
    </source>
</evidence>
<dbReference type="Pfam" id="PF04909">
    <property type="entry name" value="Amidohydro_2"/>
    <property type="match status" value="1"/>
</dbReference>
<dbReference type="Proteomes" id="UP000018458">
    <property type="component" value="Unassembled WGS sequence"/>
</dbReference>
<dbReference type="GO" id="GO:0019748">
    <property type="term" value="P:secondary metabolic process"/>
    <property type="evidence" value="ECO:0007669"/>
    <property type="project" value="TreeGrafter"/>
</dbReference>
<dbReference type="PANTHER" id="PTHR21240">
    <property type="entry name" value="2-AMINO-3-CARBOXYLMUCONATE-6-SEMIALDEHYDE DECARBOXYLASE"/>
    <property type="match status" value="1"/>
</dbReference>
<dbReference type="AlphaFoldDB" id="E8LJ06"/>
<keyword evidence="3" id="KW-0378">Hydrolase</keyword>
<keyword evidence="4" id="KW-1185">Reference proteome</keyword>
<reference evidence="3 4" key="1">
    <citation type="submission" date="2011-01" db="EMBL/GenBank/DDBJ databases">
        <authorList>
            <person name="Weinstock G."/>
            <person name="Sodergren E."/>
            <person name="Clifton S."/>
            <person name="Fulton L."/>
            <person name="Fulton B."/>
            <person name="Courtney L."/>
            <person name="Fronick C."/>
            <person name="Harrison M."/>
            <person name="Strong C."/>
            <person name="Farmer C."/>
            <person name="Delahaunty K."/>
            <person name="Markovic C."/>
            <person name="Hall O."/>
            <person name="Minx P."/>
            <person name="Tomlinson C."/>
            <person name="Mitreva M."/>
            <person name="Hou S."/>
            <person name="Chen J."/>
            <person name="Wollam A."/>
            <person name="Pepin K.H."/>
            <person name="Johnson M."/>
            <person name="Bhonagiri V."/>
            <person name="Zhang X."/>
            <person name="Suruliraj S."/>
            <person name="Warren W."/>
            <person name="Chinwalla A."/>
            <person name="Mardis E.R."/>
            <person name="Wilson R.K."/>
        </authorList>
    </citation>
    <scope>NUCLEOTIDE SEQUENCE [LARGE SCALE GENOMIC DNA]</scope>
    <source>
        <strain evidence="4">DSM 22608 / JCM 16073 / KCTC 15190 / YIT 12066</strain>
    </source>
</reference>
<dbReference type="InterPro" id="IPR006680">
    <property type="entry name" value="Amidohydro-rel"/>
</dbReference>
<feature type="domain" description="Amidohydrolase-related" evidence="2">
    <location>
        <begin position="6"/>
        <end position="317"/>
    </location>
</feature>
<dbReference type="EMBL" id="AEVO01000032">
    <property type="protein sequence ID" value="EFY07487.1"/>
    <property type="molecule type" value="Genomic_DNA"/>
</dbReference>